<dbReference type="Pfam" id="PF13489">
    <property type="entry name" value="Methyltransf_23"/>
    <property type="match status" value="1"/>
</dbReference>
<comment type="caution">
    <text evidence="1">The sequence shown here is derived from an EMBL/GenBank/DDBJ whole genome shotgun (WGS) entry which is preliminary data.</text>
</comment>
<accession>A0A0G0LE04</accession>
<dbReference type="GO" id="GO:0008168">
    <property type="term" value="F:methyltransferase activity"/>
    <property type="evidence" value="ECO:0007669"/>
    <property type="project" value="UniProtKB-KW"/>
</dbReference>
<name>A0A0G0LE04_9BACT</name>
<dbReference type="PANTHER" id="PTHR43861:SF6">
    <property type="entry name" value="METHYLTRANSFERASE TYPE 11"/>
    <property type="match status" value="1"/>
</dbReference>
<evidence type="ECO:0000313" key="2">
    <source>
        <dbReference type="Proteomes" id="UP000034893"/>
    </source>
</evidence>
<dbReference type="InterPro" id="IPR029063">
    <property type="entry name" value="SAM-dependent_MTases_sf"/>
</dbReference>
<gene>
    <name evidence="1" type="ORF">UT12_C0017G0008</name>
</gene>
<protein>
    <submittedName>
        <fullName evidence="1">Methyltransferase type 11</fullName>
    </submittedName>
</protein>
<dbReference type="EMBL" id="LBVP01000017">
    <property type="protein sequence ID" value="KKQ89287.1"/>
    <property type="molecule type" value="Genomic_DNA"/>
</dbReference>
<keyword evidence="1" id="KW-0808">Transferase</keyword>
<keyword evidence="1" id="KW-0489">Methyltransferase</keyword>
<dbReference type="CDD" id="cd02440">
    <property type="entry name" value="AdoMet_MTases"/>
    <property type="match status" value="1"/>
</dbReference>
<sequence>MKNLRCAICSEKTRTRLLYRANFDFEKLNEKTFSARRIPDNIHYQLNKCQNCGLIFSSPILAEKKIIRFYQKSKFTYEKEAVYLAQTYLSYLKTFRSNLSPKTKILDIGCGNGFFLSEIYKLGIKNVFGIEPSKEAVSKAAPYLKKNIKIDVLHKNIFPKSHFDIITSFQTLDHVVNPNEFVKIVYRMLKAEGIALFVVHDTNGLSVKLFGEKSPIFDIEHIYLFNKKTLAGIFRKNGFKKIKIFNVNNKYPLIYWLKMTPLPPILKNPLMTILVNLKLAKIPLSLAAGNIGIAAYK</sequence>
<dbReference type="Proteomes" id="UP000034893">
    <property type="component" value="Unassembled WGS sequence"/>
</dbReference>
<dbReference type="PANTHER" id="PTHR43861">
    <property type="entry name" value="TRANS-ACONITATE 2-METHYLTRANSFERASE-RELATED"/>
    <property type="match status" value="1"/>
</dbReference>
<reference evidence="1 2" key="1">
    <citation type="journal article" date="2015" name="Nature">
        <title>rRNA introns, odd ribosomes, and small enigmatic genomes across a large radiation of phyla.</title>
        <authorList>
            <person name="Brown C.T."/>
            <person name="Hug L.A."/>
            <person name="Thomas B.C."/>
            <person name="Sharon I."/>
            <person name="Castelle C.J."/>
            <person name="Singh A."/>
            <person name="Wilkins M.J."/>
            <person name="Williams K.H."/>
            <person name="Banfield J.F."/>
        </authorList>
    </citation>
    <scope>NUCLEOTIDE SEQUENCE [LARGE SCALE GENOMIC DNA]</scope>
</reference>
<evidence type="ECO:0000313" key="1">
    <source>
        <dbReference type="EMBL" id="KKQ89287.1"/>
    </source>
</evidence>
<dbReference type="Gene3D" id="3.40.50.150">
    <property type="entry name" value="Vaccinia Virus protein VP39"/>
    <property type="match status" value="1"/>
</dbReference>
<dbReference type="GO" id="GO:0032259">
    <property type="term" value="P:methylation"/>
    <property type="evidence" value="ECO:0007669"/>
    <property type="project" value="UniProtKB-KW"/>
</dbReference>
<organism evidence="1 2">
    <name type="scientific">Candidatus Curtissbacteria bacterium GW2011_GWC2_38_9</name>
    <dbReference type="NCBI Taxonomy" id="1618414"/>
    <lineage>
        <taxon>Bacteria</taxon>
        <taxon>Candidatus Curtissiibacteriota</taxon>
    </lineage>
</organism>
<proteinExistence type="predicted"/>
<dbReference type="SUPFAM" id="SSF53335">
    <property type="entry name" value="S-adenosyl-L-methionine-dependent methyltransferases"/>
    <property type="match status" value="1"/>
</dbReference>
<dbReference type="AlphaFoldDB" id="A0A0G0LE04"/>